<gene>
    <name evidence="2" type="ORF">E4T21_20325</name>
</gene>
<dbReference type="InterPro" id="IPR052164">
    <property type="entry name" value="Anthracycline_SecMetBiosynth"/>
</dbReference>
<dbReference type="PANTHER" id="PTHR33993">
    <property type="entry name" value="GLYOXALASE-RELATED"/>
    <property type="match status" value="1"/>
</dbReference>
<organism evidence="2 3">
    <name type="scientific">Halomonas binhaiensis</name>
    <dbReference type="NCBI Taxonomy" id="2562282"/>
    <lineage>
        <taxon>Bacteria</taxon>
        <taxon>Pseudomonadati</taxon>
        <taxon>Pseudomonadota</taxon>
        <taxon>Gammaproteobacteria</taxon>
        <taxon>Oceanospirillales</taxon>
        <taxon>Halomonadaceae</taxon>
        <taxon>Halomonas</taxon>
    </lineage>
</organism>
<evidence type="ECO:0000259" key="1">
    <source>
        <dbReference type="Pfam" id="PF00903"/>
    </source>
</evidence>
<accession>A0A5C1NK96</accession>
<dbReference type="Proteomes" id="UP000324285">
    <property type="component" value="Chromosome"/>
</dbReference>
<protein>
    <submittedName>
        <fullName evidence="2">VOC family protein</fullName>
    </submittedName>
</protein>
<keyword evidence="3" id="KW-1185">Reference proteome</keyword>
<name>A0A5C1NK96_9GAMM</name>
<evidence type="ECO:0000313" key="3">
    <source>
        <dbReference type="Proteomes" id="UP000324285"/>
    </source>
</evidence>
<dbReference type="OrthoDB" id="8776491at2"/>
<dbReference type="InterPro" id="IPR004360">
    <property type="entry name" value="Glyas_Fos-R_dOase_dom"/>
</dbReference>
<proteinExistence type="predicted"/>
<evidence type="ECO:0000313" key="2">
    <source>
        <dbReference type="EMBL" id="QEM83646.1"/>
    </source>
</evidence>
<reference evidence="2" key="1">
    <citation type="submission" date="2021-02" db="EMBL/GenBank/DDBJ databases">
        <title>Strain Y2R2, a novel species of the genus Halomonas.</title>
        <authorList>
            <person name="Huang H."/>
        </authorList>
    </citation>
    <scope>NUCLEOTIDE SEQUENCE</scope>
    <source>
        <strain evidence="2">Y2R2</strain>
    </source>
</reference>
<dbReference type="SUPFAM" id="SSF54593">
    <property type="entry name" value="Glyoxalase/Bleomycin resistance protein/Dihydroxybiphenyl dioxygenase"/>
    <property type="match status" value="1"/>
</dbReference>
<feature type="domain" description="Glyoxalase/fosfomycin resistance/dioxygenase" evidence="1">
    <location>
        <begin position="7"/>
        <end position="115"/>
    </location>
</feature>
<dbReference type="KEGG" id="hbh:E4T21_20325"/>
<dbReference type="Pfam" id="PF00903">
    <property type="entry name" value="Glyoxalase"/>
    <property type="match status" value="1"/>
</dbReference>
<dbReference type="InterPro" id="IPR029068">
    <property type="entry name" value="Glyas_Bleomycin-R_OHBP_Dase"/>
</dbReference>
<dbReference type="RefSeq" id="WP_149286768.1">
    <property type="nucleotide sequence ID" value="NZ_CP038437.2"/>
</dbReference>
<dbReference type="CDD" id="cd07247">
    <property type="entry name" value="SgaA_N_like"/>
    <property type="match status" value="1"/>
</dbReference>
<dbReference type="AlphaFoldDB" id="A0A5C1NK96"/>
<dbReference type="EMBL" id="CP038437">
    <property type="protein sequence ID" value="QEM83646.1"/>
    <property type="molecule type" value="Genomic_DNA"/>
</dbReference>
<dbReference type="Gene3D" id="3.10.180.10">
    <property type="entry name" value="2,3-Dihydroxybiphenyl 1,2-Dioxygenase, domain 1"/>
    <property type="match status" value="1"/>
</dbReference>
<sequence>MTTGIYFEIQADDTERARDFYSRLFGWTFTHVDGLPLAYWRIDGDGITGGLLQRPAARPPEACGTNAFTCSFEVENIKACVGLIVSLGGQVALPVFPVPGTCWQGYFIDTEGNTFGLFQVDEQAG</sequence>